<dbReference type="Pfam" id="PF22706">
    <property type="entry name" value="Tex_central_region"/>
    <property type="match status" value="1"/>
</dbReference>
<accession>A0A7J0BHY5</accession>
<dbReference type="GO" id="GO:0006412">
    <property type="term" value="P:translation"/>
    <property type="evidence" value="ECO:0007669"/>
    <property type="project" value="TreeGrafter"/>
</dbReference>
<dbReference type="InterPro" id="IPR023319">
    <property type="entry name" value="Tex-like_HTH_dom_sf"/>
</dbReference>
<dbReference type="InterPro" id="IPR012337">
    <property type="entry name" value="RNaseH-like_sf"/>
</dbReference>
<feature type="domain" description="S1 motif" evidence="1">
    <location>
        <begin position="641"/>
        <end position="710"/>
    </location>
</feature>
<evidence type="ECO:0000313" key="2">
    <source>
        <dbReference type="EMBL" id="GFM33363.1"/>
    </source>
</evidence>
<dbReference type="Gene3D" id="1.10.10.650">
    <property type="entry name" value="RuvA domain 2-like"/>
    <property type="match status" value="1"/>
</dbReference>
<dbReference type="Pfam" id="PF16921">
    <property type="entry name" value="Tex_YqgF"/>
    <property type="match status" value="1"/>
</dbReference>
<proteinExistence type="predicted"/>
<dbReference type="InterPro" id="IPR050437">
    <property type="entry name" value="Ribos_protein_bS1-like"/>
</dbReference>
<dbReference type="Pfam" id="PF09371">
    <property type="entry name" value="Tex_N"/>
    <property type="match status" value="1"/>
</dbReference>
<dbReference type="SUPFAM" id="SSF158832">
    <property type="entry name" value="Tex N-terminal region-like"/>
    <property type="match status" value="1"/>
</dbReference>
<dbReference type="Gene3D" id="3.30.420.140">
    <property type="entry name" value="YqgF/RNase H-like domain"/>
    <property type="match status" value="1"/>
</dbReference>
<dbReference type="PROSITE" id="PS50126">
    <property type="entry name" value="S1"/>
    <property type="match status" value="1"/>
</dbReference>
<dbReference type="SUPFAM" id="SSF50249">
    <property type="entry name" value="Nucleic acid-binding proteins"/>
    <property type="match status" value="1"/>
</dbReference>
<name>A0A7J0BHY5_9BACT</name>
<dbReference type="AlphaFoldDB" id="A0A7J0BHY5"/>
<dbReference type="InterPro" id="IPR010994">
    <property type="entry name" value="RuvA_2-like"/>
</dbReference>
<dbReference type="InterPro" id="IPR023323">
    <property type="entry name" value="Tex-like_dom_sf"/>
</dbReference>
<gene>
    <name evidence="2" type="ORF">DSM101010T_17280</name>
</gene>
<dbReference type="Proteomes" id="UP000503840">
    <property type="component" value="Unassembled WGS sequence"/>
</dbReference>
<dbReference type="Gene3D" id="2.40.50.140">
    <property type="entry name" value="Nucleic acid-binding proteins"/>
    <property type="match status" value="1"/>
</dbReference>
<dbReference type="InterPro" id="IPR041692">
    <property type="entry name" value="HHH_9"/>
</dbReference>
<dbReference type="SUPFAM" id="SSF53098">
    <property type="entry name" value="Ribonuclease H-like"/>
    <property type="match status" value="1"/>
</dbReference>
<dbReference type="GO" id="GO:0005737">
    <property type="term" value="C:cytoplasm"/>
    <property type="evidence" value="ECO:0007669"/>
    <property type="project" value="UniProtKB-ARBA"/>
</dbReference>
<reference evidence="2 3" key="1">
    <citation type="submission" date="2020-05" db="EMBL/GenBank/DDBJ databases">
        <title>Draft genome sequence of Desulfovibrio sp. strain HN2T.</title>
        <authorList>
            <person name="Ueno A."/>
            <person name="Tamazawa S."/>
            <person name="Tamamura S."/>
            <person name="Murakami T."/>
            <person name="Kiyama T."/>
            <person name="Inomata H."/>
            <person name="Amano Y."/>
            <person name="Miyakawa K."/>
            <person name="Tamaki H."/>
            <person name="Naganuma T."/>
            <person name="Kaneko K."/>
        </authorList>
    </citation>
    <scope>NUCLEOTIDE SEQUENCE [LARGE SCALE GENOMIC DNA]</scope>
    <source>
        <strain evidence="2 3">HN2</strain>
    </source>
</reference>
<protein>
    <submittedName>
        <fullName evidence="2">RNA-binding transcriptional accessory protein</fullName>
    </submittedName>
</protein>
<dbReference type="InterPro" id="IPR032639">
    <property type="entry name" value="Tex_YqgF"/>
</dbReference>
<dbReference type="FunFam" id="1.10.10.650:FF:000001">
    <property type="entry name" value="S1 RNA-binding domain 1"/>
    <property type="match status" value="1"/>
</dbReference>
<keyword evidence="3" id="KW-1185">Reference proteome</keyword>
<dbReference type="GO" id="GO:0003729">
    <property type="term" value="F:mRNA binding"/>
    <property type="evidence" value="ECO:0007669"/>
    <property type="project" value="UniProtKB-ARBA"/>
</dbReference>
<dbReference type="GO" id="GO:0003735">
    <property type="term" value="F:structural constituent of ribosome"/>
    <property type="evidence" value="ECO:0007669"/>
    <property type="project" value="TreeGrafter"/>
</dbReference>
<sequence>MTTFATRIAKELSLSAAKVEAVIALLDDSATIPFIARYRKEVTGGMDEVAIAAIRDRNEQLGELEKRRSAITQSLEERELLTPELRKAVDGAETLAALEDIYLPYRPKRRTRAQIARERGLEPLADILWKQDPRDVPQKAAAQFVSPENDVPDTEAALAGARDIVAERISEDTETRKVMRIMFSMRGQLVSSATKTAGEKADEAATFRDYFSWQEPAKAAPGHRILAMMRGEREGMLSLSLRPDEPMALQALKRHFVTGSSPCSRQMDMAAEDCYKRLLAPSMENEARTLLKNRADEEAIAVFAANLRELLLASPLGQKRVLALDPGFRTGAKLVCLDAQGALLHNETIYPVTGGAKVEEAAKRVTALVSKFNIEAIAIGNGTASRETEAFVRSLGLPESVMVVMVNESGASVYSASDVARKEFPNHDVTVRGAVSIGRRLMDPLAELVKIDPKAIGVGQYQHDVDQTALKSSLEDVVVSCVNSVGVELNTASAELLTYVSGLGPTLAANIVAQRTESGPFASRKELLKVKRLGPKAYEQCAGFLRINGAKNPLDASAVHPESYAIVERMAKDQGCTVADLIRDETLRKRIRLDDYVTDTIGLPTLTDIVQELARPGRDPRPEFAPFSFADVHTLADLSTGMELPGIVTNVTKFGAFVDIGVHQDGLVHVSQLSDNFVKDPADVVRVQQRVRVRVVEVDQQRKRIGLTMKGVRQKI</sequence>
<dbReference type="FunFam" id="1.10.150.310:FF:000001">
    <property type="entry name" value="RNA-binding transcriptional accessory protein"/>
    <property type="match status" value="1"/>
</dbReference>
<dbReference type="SMART" id="SM00316">
    <property type="entry name" value="S1"/>
    <property type="match status" value="1"/>
</dbReference>
<organism evidence="2 3">
    <name type="scientific">Desulfovibrio subterraneus</name>
    <dbReference type="NCBI Taxonomy" id="2718620"/>
    <lineage>
        <taxon>Bacteria</taxon>
        <taxon>Pseudomonadati</taxon>
        <taxon>Thermodesulfobacteriota</taxon>
        <taxon>Desulfovibrionia</taxon>
        <taxon>Desulfovibrionales</taxon>
        <taxon>Desulfovibrionaceae</taxon>
        <taxon>Desulfovibrio</taxon>
    </lineage>
</organism>
<dbReference type="Pfam" id="PF12836">
    <property type="entry name" value="HHH_3"/>
    <property type="match status" value="1"/>
</dbReference>
<dbReference type="Pfam" id="PF17674">
    <property type="entry name" value="HHH_9"/>
    <property type="match status" value="1"/>
</dbReference>
<comment type="caution">
    <text evidence="2">The sequence shown here is derived from an EMBL/GenBank/DDBJ whole genome shotgun (WGS) entry which is preliminary data.</text>
</comment>
<dbReference type="SMART" id="SM00732">
    <property type="entry name" value="YqgFc"/>
    <property type="match status" value="1"/>
</dbReference>
<dbReference type="Gene3D" id="1.10.150.310">
    <property type="entry name" value="Tex RuvX-like domain-like"/>
    <property type="match status" value="1"/>
</dbReference>
<evidence type="ECO:0000313" key="3">
    <source>
        <dbReference type="Proteomes" id="UP000503840"/>
    </source>
</evidence>
<dbReference type="PANTHER" id="PTHR10724">
    <property type="entry name" value="30S RIBOSOMAL PROTEIN S1"/>
    <property type="match status" value="1"/>
</dbReference>
<dbReference type="InterPro" id="IPR006641">
    <property type="entry name" value="YqgF/RNaseH-like_dom"/>
</dbReference>
<dbReference type="InterPro" id="IPR018974">
    <property type="entry name" value="Tex-like_N"/>
</dbReference>
<dbReference type="FunFam" id="2.40.50.140:FF:000051">
    <property type="entry name" value="RNA-binding transcriptional accessory protein"/>
    <property type="match status" value="1"/>
</dbReference>
<dbReference type="GO" id="GO:0006139">
    <property type="term" value="P:nucleobase-containing compound metabolic process"/>
    <property type="evidence" value="ECO:0007669"/>
    <property type="project" value="InterPro"/>
</dbReference>
<dbReference type="FunFam" id="3.30.420.140:FF:000001">
    <property type="entry name" value="RNA-binding transcriptional accessory protein"/>
    <property type="match status" value="1"/>
</dbReference>
<dbReference type="CDD" id="cd05685">
    <property type="entry name" value="S1_Tex"/>
    <property type="match status" value="1"/>
</dbReference>
<evidence type="ECO:0000259" key="1">
    <source>
        <dbReference type="PROSITE" id="PS50126"/>
    </source>
</evidence>
<dbReference type="EMBL" id="BLVO01000013">
    <property type="protein sequence ID" value="GFM33363.1"/>
    <property type="molecule type" value="Genomic_DNA"/>
</dbReference>
<dbReference type="Pfam" id="PF00575">
    <property type="entry name" value="S1"/>
    <property type="match status" value="1"/>
</dbReference>
<dbReference type="InterPro" id="IPR055179">
    <property type="entry name" value="Tex-like_central_region"/>
</dbReference>
<dbReference type="PANTHER" id="PTHR10724:SF10">
    <property type="entry name" value="S1 RNA-BINDING DOMAIN-CONTAINING PROTEIN 1"/>
    <property type="match status" value="1"/>
</dbReference>
<dbReference type="Gene3D" id="1.10.3500.10">
    <property type="entry name" value="Tex N-terminal region-like"/>
    <property type="match status" value="1"/>
</dbReference>
<dbReference type="SUPFAM" id="SSF47781">
    <property type="entry name" value="RuvA domain 2-like"/>
    <property type="match status" value="2"/>
</dbReference>
<dbReference type="RefSeq" id="WP_174405031.1">
    <property type="nucleotide sequence ID" value="NZ_BLVO01000013.1"/>
</dbReference>
<dbReference type="InterPro" id="IPR044146">
    <property type="entry name" value="S1_Tex"/>
</dbReference>
<dbReference type="InterPro" id="IPR037027">
    <property type="entry name" value="YqgF/RNaseH-like_dom_sf"/>
</dbReference>
<dbReference type="InterPro" id="IPR003029">
    <property type="entry name" value="S1_domain"/>
</dbReference>
<dbReference type="InterPro" id="IPR012340">
    <property type="entry name" value="NA-bd_OB-fold"/>
</dbReference>